<dbReference type="OrthoDB" id="1887033at2759"/>
<name>A0A8K1CL81_PYTOL</name>
<evidence type="ECO:0000256" key="9">
    <source>
        <dbReference type="ARBA" id="ARBA00023180"/>
    </source>
</evidence>
<dbReference type="InterPro" id="IPR017853">
    <property type="entry name" value="GH"/>
</dbReference>
<comment type="function">
    <text evidence="13">Glucosidase involved in the degradation of cellulosic biomass. Active on lichenan.</text>
</comment>
<evidence type="ECO:0000256" key="10">
    <source>
        <dbReference type="ARBA" id="ARBA00023295"/>
    </source>
</evidence>
<dbReference type="GO" id="GO:0004338">
    <property type="term" value="F:glucan exo-1,3-beta-glucosidase activity"/>
    <property type="evidence" value="ECO:0007669"/>
    <property type="project" value="UniProtKB-EC"/>
</dbReference>
<dbReference type="PROSITE" id="PS00659">
    <property type="entry name" value="GLYCOSYL_HYDROL_F5"/>
    <property type="match status" value="1"/>
</dbReference>
<keyword evidence="10 16" id="KW-0326">Glycosidase</keyword>
<dbReference type="InterPro" id="IPR018087">
    <property type="entry name" value="Glyco_hydro_5_CS"/>
</dbReference>
<keyword evidence="17" id="KW-0732">Signal</keyword>
<keyword evidence="5 16" id="KW-0378">Hydrolase</keyword>
<dbReference type="GO" id="GO:0005886">
    <property type="term" value="C:plasma membrane"/>
    <property type="evidence" value="ECO:0007669"/>
    <property type="project" value="UniProtKB-SubCell"/>
</dbReference>
<evidence type="ECO:0000256" key="6">
    <source>
        <dbReference type="ARBA" id="ARBA00022968"/>
    </source>
</evidence>
<evidence type="ECO:0000256" key="1">
    <source>
        <dbReference type="ARBA" id="ARBA00004401"/>
    </source>
</evidence>
<evidence type="ECO:0000259" key="18">
    <source>
        <dbReference type="Pfam" id="PF00150"/>
    </source>
</evidence>
<evidence type="ECO:0000256" key="12">
    <source>
        <dbReference type="ARBA" id="ARBA00036824"/>
    </source>
</evidence>
<dbReference type="EMBL" id="SPLM01000038">
    <property type="protein sequence ID" value="TMW65013.1"/>
    <property type="molecule type" value="Genomic_DNA"/>
</dbReference>
<evidence type="ECO:0000256" key="4">
    <source>
        <dbReference type="ARBA" id="ARBA00022692"/>
    </source>
</evidence>
<evidence type="ECO:0000256" key="7">
    <source>
        <dbReference type="ARBA" id="ARBA00022989"/>
    </source>
</evidence>
<keyword evidence="3" id="KW-1003">Cell membrane</keyword>
<comment type="catalytic activity">
    <reaction evidence="12">
        <text>Successive hydrolysis of beta-D-glucose units from the non-reducing ends of (1-&gt;3)-beta-D-glucans, releasing alpha-glucose.</text>
        <dbReference type="EC" id="3.2.1.58"/>
    </reaction>
</comment>
<dbReference type="InterPro" id="IPR001547">
    <property type="entry name" value="Glyco_hydro_5"/>
</dbReference>
<keyword evidence="11" id="KW-0961">Cell wall biogenesis/degradation</keyword>
<proteinExistence type="inferred from homology"/>
<dbReference type="GO" id="GO:0005576">
    <property type="term" value="C:extracellular region"/>
    <property type="evidence" value="ECO:0007669"/>
    <property type="project" value="TreeGrafter"/>
</dbReference>
<evidence type="ECO:0000313" key="20">
    <source>
        <dbReference type="Proteomes" id="UP000794436"/>
    </source>
</evidence>
<evidence type="ECO:0000256" key="3">
    <source>
        <dbReference type="ARBA" id="ARBA00022475"/>
    </source>
</evidence>
<evidence type="ECO:0000256" key="14">
    <source>
        <dbReference type="ARBA" id="ARBA00038929"/>
    </source>
</evidence>
<dbReference type="GO" id="GO:0071555">
    <property type="term" value="P:cell wall organization"/>
    <property type="evidence" value="ECO:0007669"/>
    <property type="project" value="UniProtKB-KW"/>
</dbReference>
<keyword evidence="6" id="KW-0735">Signal-anchor</keyword>
<sequence>MKTLLTWIAAVAIAASYSATHIAGEGFEAAVGYTVGTVDVSAEVTASAAQAVPALNQTEARPDHIQHSIRAGKVQSQGVNLGSWLVMEHWMTTDSDVWKGLTDEEANSGEQTAFKLTPRDEALARFKWHRDNFITEAEIEAIAKTGLNTVRVPVGYWIVGYDAHDISNKKQWENYAPGALEYLDRLITQWAKKHNVAVLISMHAAKGSQNGADHSSPEQKSKSLWAEYPENLASTLDAVTFLAQRYQNEDAFLGIGLMNEPSATTTNDVLYKYYEDAYKAIREDTKNDCILTIAPLLTEQSADHMTDLLPNAVNVWVEWHRYFVWGYENSSEDDLLGSLMTKFRDDVEAWKAKSSKPLFIGEFSFATAGKFQDQDRLKEFGKRQMEVMTNNIQGGWTFWSWRIYGDESGVNPWSLRSLLRTGLFSFNSASQATQS</sequence>
<dbReference type="Pfam" id="PF00150">
    <property type="entry name" value="Cellulase"/>
    <property type="match status" value="1"/>
</dbReference>
<dbReference type="GO" id="GO:0009986">
    <property type="term" value="C:cell surface"/>
    <property type="evidence" value="ECO:0007669"/>
    <property type="project" value="TreeGrafter"/>
</dbReference>
<evidence type="ECO:0000256" key="8">
    <source>
        <dbReference type="ARBA" id="ARBA00023136"/>
    </source>
</evidence>
<dbReference type="GO" id="GO:0009251">
    <property type="term" value="P:glucan catabolic process"/>
    <property type="evidence" value="ECO:0007669"/>
    <property type="project" value="TreeGrafter"/>
</dbReference>
<reference evidence="19" key="1">
    <citation type="submission" date="2019-03" db="EMBL/GenBank/DDBJ databases">
        <title>Long read genome sequence of the mycoparasitic Pythium oligandrum ATCC 38472 isolated from sugarbeet rhizosphere.</title>
        <authorList>
            <person name="Gaulin E."/>
        </authorList>
    </citation>
    <scope>NUCLEOTIDE SEQUENCE</scope>
    <source>
        <strain evidence="19">ATCC 38472_TT</strain>
    </source>
</reference>
<keyword evidence="8" id="KW-0472">Membrane</keyword>
<dbReference type="Proteomes" id="UP000794436">
    <property type="component" value="Unassembled WGS sequence"/>
</dbReference>
<dbReference type="SUPFAM" id="SSF51445">
    <property type="entry name" value="(Trans)glycosidases"/>
    <property type="match status" value="1"/>
</dbReference>
<accession>A0A8K1CL81</accession>
<keyword evidence="9" id="KW-0325">Glycoprotein</keyword>
<keyword evidence="4" id="KW-0812">Transmembrane</keyword>
<dbReference type="EC" id="3.2.1.58" evidence="14"/>
<evidence type="ECO:0000256" key="17">
    <source>
        <dbReference type="SAM" id="SignalP"/>
    </source>
</evidence>
<evidence type="ECO:0000256" key="2">
    <source>
        <dbReference type="ARBA" id="ARBA00005641"/>
    </source>
</evidence>
<dbReference type="InterPro" id="IPR050386">
    <property type="entry name" value="Glycosyl_hydrolase_5"/>
</dbReference>
<feature type="signal peptide" evidence="17">
    <location>
        <begin position="1"/>
        <end position="19"/>
    </location>
</feature>
<evidence type="ECO:0000256" key="11">
    <source>
        <dbReference type="ARBA" id="ARBA00023316"/>
    </source>
</evidence>
<dbReference type="PANTHER" id="PTHR31297">
    <property type="entry name" value="GLUCAN ENDO-1,6-BETA-GLUCOSIDASE B"/>
    <property type="match status" value="1"/>
</dbReference>
<comment type="similarity">
    <text evidence="2 16">Belongs to the glycosyl hydrolase 5 (cellulase A) family.</text>
</comment>
<feature type="domain" description="Glycoside hydrolase family 5" evidence="18">
    <location>
        <begin position="124"/>
        <end position="403"/>
    </location>
</feature>
<evidence type="ECO:0000313" key="19">
    <source>
        <dbReference type="EMBL" id="TMW65013.1"/>
    </source>
</evidence>
<comment type="subcellular location">
    <subcellularLocation>
        <location evidence="1">Cell membrane</location>
        <topology evidence="1">Single-pass type II membrane protein</topology>
    </subcellularLocation>
</comment>
<gene>
    <name evidence="19" type="ORF">Poli38472_009180</name>
</gene>
<dbReference type="PANTHER" id="PTHR31297:SF34">
    <property type="entry name" value="GLUCAN 1,3-BETA-GLUCOSIDASE 2"/>
    <property type="match status" value="1"/>
</dbReference>
<organism evidence="19 20">
    <name type="scientific">Pythium oligandrum</name>
    <name type="common">Mycoparasitic fungus</name>
    <dbReference type="NCBI Taxonomy" id="41045"/>
    <lineage>
        <taxon>Eukaryota</taxon>
        <taxon>Sar</taxon>
        <taxon>Stramenopiles</taxon>
        <taxon>Oomycota</taxon>
        <taxon>Peronosporomycetes</taxon>
        <taxon>Pythiales</taxon>
        <taxon>Pythiaceae</taxon>
        <taxon>Pythium</taxon>
    </lineage>
</organism>
<keyword evidence="7" id="KW-1133">Transmembrane helix</keyword>
<feature type="chain" id="PRO_5035460912" description="glucan 1,3-beta-glucosidase" evidence="17">
    <location>
        <begin position="20"/>
        <end position="435"/>
    </location>
</feature>
<comment type="caution">
    <text evidence="19">The sequence shown here is derived from an EMBL/GenBank/DDBJ whole genome shotgun (WGS) entry which is preliminary data.</text>
</comment>
<dbReference type="FunFam" id="3.20.20.80:FF:000113">
    <property type="entry name" value="Glucan 1,3-beta-glucosidase"/>
    <property type="match status" value="1"/>
</dbReference>
<keyword evidence="20" id="KW-1185">Reference proteome</keyword>
<evidence type="ECO:0000256" key="13">
    <source>
        <dbReference type="ARBA" id="ARBA00037126"/>
    </source>
</evidence>
<dbReference type="Gene3D" id="3.20.20.80">
    <property type="entry name" value="Glycosidases"/>
    <property type="match status" value="1"/>
</dbReference>
<protein>
    <recommendedName>
        <fullName evidence="14">glucan 1,3-beta-glucosidase</fullName>
        <ecNumber evidence="14">3.2.1.58</ecNumber>
    </recommendedName>
    <alternativeName>
        <fullName evidence="15">Exo-1,3-beta-glucanase D</fullName>
    </alternativeName>
</protein>
<evidence type="ECO:0000256" key="15">
    <source>
        <dbReference type="ARBA" id="ARBA00041260"/>
    </source>
</evidence>
<evidence type="ECO:0000256" key="5">
    <source>
        <dbReference type="ARBA" id="ARBA00022801"/>
    </source>
</evidence>
<evidence type="ECO:0000256" key="16">
    <source>
        <dbReference type="RuleBase" id="RU361153"/>
    </source>
</evidence>
<dbReference type="AlphaFoldDB" id="A0A8K1CL81"/>